<evidence type="ECO:0000259" key="12">
    <source>
        <dbReference type="Pfam" id="PF11965"/>
    </source>
</evidence>
<dbReference type="GO" id="GO:0016851">
    <property type="term" value="F:magnesium chelatase activity"/>
    <property type="evidence" value="ECO:0007669"/>
    <property type="project" value="UniProtKB-EC"/>
</dbReference>
<gene>
    <name evidence="13" type="ORF">D9Q98_002717</name>
</gene>
<feature type="domain" description="Magnesium chelatase subunit H N-terminal" evidence="12">
    <location>
        <begin position="97"/>
        <end position="259"/>
    </location>
</feature>
<dbReference type="EC" id="6.6.1.1" evidence="2"/>
<dbReference type="NCBIfam" id="NF009140">
    <property type="entry name" value="PRK12493.1"/>
    <property type="match status" value="1"/>
</dbReference>
<sequence>MQSQASAVCGRSLAIGSSKTTRRQSRRNAATPSQATRKVTSMVATGPRLPKPIGGDTGGDEPLRISLGEGMMGGGFTNVDPESRRIVPEVNGRTKIKVVYVVLEAQYQASLGSAVNKINAHRKEVCVELVGYLLEELRDAKNFEAFKKDVANANLFIGSLIFIEELADKIVEAVAPVRDSLDACLIFPSMPAVMKLNKLGTFSMSQLGGGGKSAIGEFMKNMRQQNDNFEEQLLKLVRTLPKVLKFLPSDKAKDARNYVNSLQYWLGGNDDNLENLILNIAQNYTPALKDVDFAAAEPELFPDVGLWHPLAPRMYEDIKEYLNWYDTRKDIVFAKDAPVIGLVLQRSHLVTGDHGHYDGVVGELEARGARVVPVFAGGLDFSSPVKKFFYDPMGSGKAFVNCVVSLTGFALVGGPARQDAPKAVEALKKLNVPYLVSLPLVFQTTEEWLDSELGVHPVQVALQVALPELDGGIEPIVFAGRDSNTGKSHSLPDRIDSLCSRAINWAKLATKDKKHKKLAITVFSFPPDKGNVGTAAYLNVFGSIYRVLKDLQKDGYDVGDLPMSDDGLIKSVLTNSEAKFNSAELNIAYRMSVDEYQKLCPYSEALEENWGKPPGNLNSNGQELLVYGKQFGNVFIGVQPTFGYEGDPMRLLFSRSASPHHGFAAYYTYLEKIFGADAVLHFGTHGSLEFMPGKQVGMSGVCYPDSLIGTIPNIYYYAANNPSEATIAKRRSYANTISYLTPPAENAGLYKGLKELKELISSYQSMRDSGRANAICATIIETARQCNLDKDVDLPEADDAVNDMTLDERDTIVGGVYRKLMEIESRLLPCGLHVVGCPPSAEEAVATLVSIGELDRLDNNPPTRGMPYLLAQAIGRNIEEIYAGSNKNVLADVETLQQITEAGRACVAEFVKDRTGLDGRIGTNWFATLSKNLGMSVEPWVRALQGTQFASADRQELVTLFNYLEFCLTQIVQDNELGALREALDGQYVEPGPGGDPIRNPLVLPTGKNIHALDPQSIPTAAALKNARVVVERLLQRQYEEMGGKYPESIAVVLWGTDNIKTYGESLGQVCMMVGVKPVPDALGRVNKLEVIPLEELGRPRIDVVVNCSGVFRDLFVNQMNLLDRAIKLAAEQDEPLEMNFVRKHALEQAEELGVSVRDAATRVFSNSSGSYSSNVNLAVENSSWSDEQQLQEMYLSRKSFAFNSDRPGAGGEMSRDVFTSAMKTVDVTFQNLDSSEISLTDVSHYFDSDPTKLVSSLRTDGKTPAAYIADTTTANAQVRSLGETVRLDARTKLLNPKWYEGMLSSGYEGVREIQKRLTNTMGWSATSGMVDNWVYDEANSTFIEDPEMAARLMEANPNSFRKLVATFLEANGRGYWEAQPEQLERLRQMYMDVEDKIEGVE</sequence>
<feature type="domain" description="CobN/magnesium chelatase" evidence="11">
    <location>
        <begin position="263"/>
        <end position="1384"/>
    </location>
</feature>
<evidence type="ECO:0000256" key="5">
    <source>
        <dbReference type="ARBA" id="ARBA00022741"/>
    </source>
</evidence>
<proteinExistence type="inferred from homology"/>
<name>A0A9D4TU02_CHLVU</name>
<comment type="catalytic activity">
    <reaction evidence="9">
        <text>protoporphyrin IX + Mg(2+) + ATP + H2O = Mg-protoporphyrin IX + ADP + phosphate + 3 H(+)</text>
        <dbReference type="Rhea" id="RHEA:13961"/>
        <dbReference type="ChEBI" id="CHEBI:15377"/>
        <dbReference type="ChEBI" id="CHEBI:15378"/>
        <dbReference type="ChEBI" id="CHEBI:18420"/>
        <dbReference type="ChEBI" id="CHEBI:30616"/>
        <dbReference type="ChEBI" id="CHEBI:43474"/>
        <dbReference type="ChEBI" id="CHEBI:57306"/>
        <dbReference type="ChEBI" id="CHEBI:60492"/>
        <dbReference type="ChEBI" id="CHEBI:456216"/>
        <dbReference type="EC" id="6.6.1.1"/>
    </reaction>
</comment>
<dbReference type="InterPro" id="IPR011771">
    <property type="entry name" value="BchH"/>
</dbReference>
<organism evidence="13 14">
    <name type="scientific">Chlorella vulgaris</name>
    <name type="common">Green alga</name>
    <dbReference type="NCBI Taxonomy" id="3077"/>
    <lineage>
        <taxon>Eukaryota</taxon>
        <taxon>Viridiplantae</taxon>
        <taxon>Chlorophyta</taxon>
        <taxon>core chlorophytes</taxon>
        <taxon>Trebouxiophyceae</taxon>
        <taxon>Chlorellales</taxon>
        <taxon>Chlorellaceae</taxon>
        <taxon>Chlorella clade</taxon>
        <taxon>Chlorella</taxon>
    </lineage>
</organism>
<dbReference type="OrthoDB" id="10252009at2759"/>
<comment type="pathway">
    <text evidence="8">Porphyrin-containing compound metabolism.</text>
</comment>
<dbReference type="GO" id="GO:0015995">
    <property type="term" value="P:chlorophyll biosynthetic process"/>
    <property type="evidence" value="ECO:0007669"/>
    <property type="project" value="UniProtKB-KW"/>
</dbReference>
<dbReference type="PANTHER" id="PTHR44119:SF1">
    <property type="entry name" value="MAGNESIUM-CHELATASE SUBUNIT CHLH, CHLOROPLASTIC"/>
    <property type="match status" value="1"/>
</dbReference>
<keyword evidence="5" id="KW-0547">Nucleotide-binding</keyword>
<evidence type="ECO:0000313" key="13">
    <source>
        <dbReference type="EMBL" id="KAI3434652.1"/>
    </source>
</evidence>
<dbReference type="GO" id="GO:0015979">
    <property type="term" value="P:photosynthesis"/>
    <property type="evidence" value="ECO:0007669"/>
    <property type="project" value="UniProtKB-KW"/>
</dbReference>
<evidence type="ECO:0000256" key="9">
    <source>
        <dbReference type="ARBA" id="ARBA00048693"/>
    </source>
</evidence>
<dbReference type="EMBL" id="SIDB01000003">
    <property type="protein sequence ID" value="KAI3434652.1"/>
    <property type="molecule type" value="Genomic_DNA"/>
</dbReference>
<evidence type="ECO:0000259" key="11">
    <source>
        <dbReference type="Pfam" id="PF02514"/>
    </source>
</evidence>
<evidence type="ECO:0000256" key="3">
    <source>
        <dbReference type="ARBA" id="ARBA00022531"/>
    </source>
</evidence>
<keyword evidence="4" id="KW-0436">Ligase</keyword>
<comment type="similarity">
    <text evidence="1">Belongs to the Mg-chelatase subunit H family.</text>
</comment>
<keyword evidence="6" id="KW-0067">ATP-binding</keyword>
<feature type="compositionally biased region" description="Polar residues" evidence="10">
    <location>
        <begin position="27"/>
        <end position="43"/>
    </location>
</feature>
<keyword evidence="3" id="KW-0602">Photosynthesis</keyword>
<evidence type="ECO:0000256" key="1">
    <source>
        <dbReference type="ARBA" id="ARBA00010851"/>
    </source>
</evidence>
<dbReference type="InterPro" id="IPR003672">
    <property type="entry name" value="CobN/Mg_chltase"/>
</dbReference>
<comment type="caution">
    <text evidence="13">The sequence shown here is derived from an EMBL/GenBank/DDBJ whole genome shotgun (WGS) entry which is preliminary data.</text>
</comment>
<dbReference type="GO" id="GO:0005524">
    <property type="term" value="F:ATP binding"/>
    <property type="evidence" value="ECO:0007669"/>
    <property type="project" value="UniProtKB-KW"/>
</dbReference>
<dbReference type="PANTHER" id="PTHR44119">
    <property type="entry name" value="MAGNESIUM-CHELATASE SUBUNIT CHLH, CHLOROPLASTIC"/>
    <property type="match status" value="1"/>
</dbReference>
<dbReference type="CDD" id="cd10150">
    <property type="entry name" value="CobN_like"/>
    <property type="match status" value="1"/>
</dbReference>
<dbReference type="Proteomes" id="UP001055712">
    <property type="component" value="Unassembled WGS sequence"/>
</dbReference>
<evidence type="ECO:0000256" key="10">
    <source>
        <dbReference type="SAM" id="MobiDB-lite"/>
    </source>
</evidence>
<accession>A0A9D4TU02</accession>
<evidence type="ECO:0000256" key="2">
    <source>
        <dbReference type="ARBA" id="ARBA00012825"/>
    </source>
</evidence>
<evidence type="ECO:0000256" key="8">
    <source>
        <dbReference type="ARBA" id="ARBA00023444"/>
    </source>
</evidence>
<evidence type="ECO:0000256" key="6">
    <source>
        <dbReference type="ARBA" id="ARBA00022840"/>
    </source>
</evidence>
<dbReference type="InterPro" id="IPR022571">
    <property type="entry name" value="Mg_chelatase_H_N"/>
</dbReference>
<evidence type="ECO:0000256" key="4">
    <source>
        <dbReference type="ARBA" id="ARBA00022598"/>
    </source>
</evidence>
<feature type="region of interest" description="Disordered" evidence="10">
    <location>
        <begin position="1"/>
        <end position="59"/>
    </location>
</feature>
<dbReference type="GO" id="GO:0009507">
    <property type="term" value="C:chloroplast"/>
    <property type="evidence" value="ECO:0007669"/>
    <property type="project" value="TreeGrafter"/>
</dbReference>
<protein>
    <recommendedName>
        <fullName evidence="2">magnesium chelatase</fullName>
        <ecNumber evidence="2">6.6.1.1</ecNumber>
    </recommendedName>
</protein>
<dbReference type="Pfam" id="PF11965">
    <property type="entry name" value="DUF3479"/>
    <property type="match status" value="1"/>
</dbReference>
<keyword evidence="14" id="KW-1185">Reference proteome</keyword>
<reference evidence="13" key="1">
    <citation type="journal article" date="2019" name="Plant J.">
        <title>Chlorella vulgaris genome assembly and annotation reveals the molecular basis for metabolic acclimation to high light conditions.</title>
        <authorList>
            <person name="Cecchin M."/>
            <person name="Marcolungo L."/>
            <person name="Rossato M."/>
            <person name="Girolomoni L."/>
            <person name="Cosentino E."/>
            <person name="Cuine S."/>
            <person name="Li-Beisson Y."/>
            <person name="Delledonne M."/>
            <person name="Ballottari M."/>
        </authorList>
    </citation>
    <scope>NUCLEOTIDE SEQUENCE</scope>
    <source>
        <strain evidence="13">211/11P</strain>
    </source>
</reference>
<dbReference type="NCBIfam" id="TIGR02025">
    <property type="entry name" value="BchH"/>
    <property type="match status" value="1"/>
</dbReference>
<keyword evidence="7" id="KW-0149">Chlorophyll biosynthesis</keyword>
<reference evidence="13" key="2">
    <citation type="submission" date="2020-11" db="EMBL/GenBank/DDBJ databases">
        <authorList>
            <person name="Cecchin M."/>
            <person name="Marcolungo L."/>
            <person name="Rossato M."/>
            <person name="Girolomoni L."/>
            <person name="Cosentino E."/>
            <person name="Cuine S."/>
            <person name="Li-Beisson Y."/>
            <person name="Delledonne M."/>
            <person name="Ballottari M."/>
        </authorList>
    </citation>
    <scope>NUCLEOTIDE SEQUENCE</scope>
    <source>
        <strain evidence="13">211/11P</strain>
        <tissue evidence="13">Whole cell</tissue>
    </source>
</reference>
<evidence type="ECO:0000313" key="14">
    <source>
        <dbReference type="Proteomes" id="UP001055712"/>
    </source>
</evidence>
<evidence type="ECO:0000256" key="7">
    <source>
        <dbReference type="ARBA" id="ARBA00023171"/>
    </source>
</evidence>
<dbReference type="Pfam" id="PF02514">
    <property type="entry name" value="CobN-Mg_chel"/>
    <property type="match status" value="1"/>
</dbReference>